<evidence type="ECO:0000256" key="1">
    <source>
        <dbReference type="SAM" id="MobiDB-lite"/>
    </source>
</evidence>
<evidence type="ECO:0000313" key="3">
    <source>
        <dbReference type="Proteomes" id="UP001150062"/>
    </source>
</evidence>
<sequence length="97" mass="11956">MKNKKVFAVYTITRLKTIKKACWTHGSTFYHQKSLENCLQEEHIKLNFQNCRNSTGRNERNTQTPLKQRLRGRRKKEEEEEEEKKKKRRRKEDNKRY</sequence>
<evidence type="ECO:0000313" key="2">
    <source>
        <dbReference type="EMBL" id="KAJ6253910.1"/>
    </source>
</evidence>
<protein>
    <submittedName>
        <fullName evidence="2">Uncharacterized protein</fullName>
    </submittedName>
</protein>
<reference evidence="2" key="1">
    <citation type="submission" date="2022-08" db="EMBL/GenBank/DDBJ databases">
        <title>Novel sulfate-reducing endosymbionts in the free-living metamonad Anaeramoeba.</title>
        <authorList>
            <person name="Jerlstrom-Hultqvist J."/>
            <person name="Cepicka I."/>
            <person name="Gallot-Lavallee L."/>
            <person name="Salas-Leiva D."/>
            <person name="Curtis B.A."/>
            <person name="Zahonova K."/>
            <person name="Pipaliya S."/>
            <person name="Dacks J."/>
            <person name="Roger A.J."/>
        </authorList>
    </citation>
    <scope>NUCLEOTIDE SEQUENCE</scope>
    <source>
        <strain evidence="2">Schooner1</strain>
    </source>
</reference>
<name>A0ABQ8ZAJ8_9EUKA</name>
<feature type="region of interest" description="Disordered" evidence="1">
    <location>
        <begin position="52"/>
        <end position="97"/>
    </location>
</feature>
<keyword evidence="3" id="KW-1185">Reference proteome</keyword>
<feature type="compositionally biased region" description="Polar residues" evidence="1">
    <location>
        <begin position="52"/>
        <end position="66"/>
    </location>
</feature>
<dbReference type="Proteomes" id="UP001150062">
    <property type="component" value="Unassembled WGS sequence"/>
</dbReference>
<comment type="caution">
    <text evidence="2">The sequence shown here is derived from an EMBL/GenBank/DDBJ whole genome shotgun (WGS) entry which is preliminary data.</text>
</comment>
<accession>A0ABQ8ZAJ8</accession>
<proteinExistence type="predicted"/>
<dbReference type="EMBL" id="JAOAOG010000028">
    <property type="protein sequence ID" value="KAJ6253910.1"/>
    <property type="molecule type" value="Genomic_DNA"/>
</dbReference>
<gene>
    <name evidence="2" type="ORF">M0813_13328</name>
</gene>
<organism evidence="2 3">
    <name type="scientific">Anaeramoeba flamelloides</name>
    <dbReference type="NCBI Taxonomy" id="1746091"/>
    <lineage>
        <taxon>Eukaryota</taxon>
        <taxon>Metamonada</taxon>
        <taxon>Anaeramoebidae</taxon>
        <taxon>Anaeramoeba</taxon>
    </lineage>
</organism>